<reference evidence="1" key="1">
    <citation type="journal article" date="2014" name="Front. Microbiol.">
        <title>High frequency of phylogenetically diverse reductive dehalogenase-homologous genes in deep subseafloor sedimentary metagenomes.</title>
        <authorList>
            <person name="Kawai M."/>
            <person name="Futagami T."/>
            <person name="Toyoda A."/>
            <person name="Takaki Y."/>
            <person name="Nishi S."/>
            <person name="Hori S."/>
            <person name="Arai W."/>
            <person name="Tsubouchi T."/>
            <person name="Morono Y."/>
            <person name="Uchiyama I."/>
            <person name="Ito T."/>
            <person name="Fujiyama A."/>
            <person name="Inagaki F."/>
            <person name="Takami H."/>
        </authorList>
    </citation>
    <scope>NUCLEOTIDE SEQUENCE</scope>
    <source>
        <strain evidence="1">Expedition CK06-06</strain>
    </source>
</reference>
<gene>
    <name evidence="1" type="ORF">S03H2_53960</name>
</gene>
<dbReference type="EMBL" id="BARU01034368">
    <property type="protein sequence ID" value="GAH63173.1"/>
    <property type="molecule type" value="Genomic_DNA"/>
</dbReference>
<evidence type="ECO:0000313" key="1">
    <source>
        <dbReference type="EMBL" id="GAH63173.1"/>
    </source>
</evidence>
<protein>
    <submittedName>
        <fullName evidence="1">Uncharacterized protein</fullName>
    </submittedName>
</protein>
<feature type="non-terminal residue" evidence="1">
    <location>
        <position position="1"/>
    </location>
</feature>
<comment type="caution">
    <text evidence="1">The sequence shown here is derived from an EMBL/GenBank/DDBJ whole genome shotgun (WGS) entry which is preliminary data.</text>
</comment>
<sequence length="128" mass="14917">HTMKKEARRLAKEVAALYSEFKSRNLNASETEVIKGMVFNEERLALIPERSKKRIEICCETVQGFCYMMALDAGKLKGLMNFRSLQFTHYMDKELEAQGFPSQSKEQKERILEAMELRIDGWERFSGD</sequence>
<accession>X1J047</accession>
<proteinExistence type="predicted"/>
<organism evidence="1">
    <name type="scientific">marine sediment metagenome</name>
    <dbReference type="NCBI Taxonomy" id="412755"/>
    <lineage>
        <taxon>unclassified sequences</taxon>
        <taxon>metagenomes</taxon>
        <taxon>ecological metagenomes</taxon>
    </lineage>
</organism>
<name>X1J047_9ZZZZ</name>
<dbReference type="AlphaFoldDB" id="X1J047"/>